<accession>A0ACC1A6B8</accession>
<gene>
    <name evidence="1" type="ORF">Patl1_11526</name>
</gene>
<protein>
    <submittedName>
        <fullName evidence="1">Uncharacterized protein</fullName>
    </submittedName>
</protein>
<name>A0ACC1A6B8_9ROSI</name>
<dbReference type="EMBL" id="CM047908">
    <property type="protein sequence ID" value="KAJ0081568.1"/>
    <property type="molecule type" value="Genomic_DNA"/>
</dbReference>
<evidence type="ECO:0000313" key="2">
    <source>
        <dbReference type="Proteomes" id="UP001164250"/>
    </source>
</evidence>
<proteinExistence type="predicted"/>
<evidence type="ECO:0000313" key="1">
    <source>
        <dbReference type="EMBL" id="KAJ0081568.1"/>
    </source>
</evidence>
<reference evidence="2" key="1">
    <citation type="journal article" date="2023" name="G3 (Bethesda)">
        <title>Genome assembly and association tests identify interacting loci associated with vigor, precocity, and sex in interspecific pistachio rootstocks.</title>
        <authorList>
            <person name="Palmer W."/>
            <person name="Jacygrad E."/>
            <person name="Sagayaradj S."/>
            <person name="Cavanaugh K."/>
            <person name="Han R."/>
            <person name="Bertier L."/>
            <person name="Beede B."/>
            <person name="Kafkas S."/>
            <person name="Golino D."/>
            <person name="Preece J."/>
            <person name="Michelmore R."/>
        </authorList>
    </citation>
    <scope>NUCLEOTIDE SEQUENCE [LARGE SCALE GENOMIC DNA]</scope>
</reference>
<keyword evidence="2" id="KW-1185">Reference proteome</keyword>
<sequence>MKLPGNGGDSEEKSLSFTSPRWLYRCVVVQNVNGKARVRLETALHHVQD</sequence>
<comment type="caution">
    <text evidence="1">The sequence shown here is derived from an EMBL/GenBank/DDBJ whole genome shotgun (WGS) entry which is preliminary data.</text>
</comment>
<dbReference type="Proteomes" id="UP001164250">
    <property type="component" value="Chromosome 12"/>
</dbReference>
<organism evidence="1 2">
    <name type="scientific">Pistacia atlantica</name>
    <dbReference type="NCBI Taxonomy" id="434234"/>
    <lineage>
        <taxon>Eukaryota</taxon>
        <taxon>Viridiplantae</taxon>
        <taxon>Streptophyta</taxon>
        <taxon>Embryophyta</taxon>
        <taxon>Tracheophyta</taxon>
        <taxon>Spermatophyta</taxon>
        <taxon>Magnoliopsida</taxon>
        <taxon>eudicotyledons</taxon>
        <taxon>Gunneridae</taxon>
        <taxon>Pentapetalae</taxon>
        <taxon>rosids</taxon>
        <taxon>malvids</taxon>
        <taxon>Sapindales</taxon>
        <taxon>Anacardiaceae</taxon>
        <taxon>Pistacia</taxon>
    </lineage>
</organism>